<organism evidence="1 2">
    <name type="scientific">Dermatophagoides farinae</name>
    <name type="common">American house dust mite</name>
    <dbReference type="NCBI Taxonomy" id="6954"/>
    <lineage>
        <taxon>Eukaryota</taxon>
        <taxon>Metazoa</taxon>
        <taxon>Ecdysozoa</taxon>
        <taxon>Arthropoda</taxon>
        <taxon>Chelicerata</taxon>
        <taxon>Arachnida</taxon>
        <taxon>Acari</taxon>
        <taxon>Acariformes</taxon>
        <taxon>Sarcoptiformes</taxon>
        <taxon>Astigmata</taxon>
        <taxon>Psoroptidia</taxon>
        <taxon>Analgoidea</taxon>
        <taxon>Pyroglyphidae</taxon>
        <taxon>Dermatophagoidinae</taxon>
        <taxon>Dermatophagoides</taxon>
    </lineage>
</organism>
<dbReference type="Proteomes" id="UP000790347">
    <property type="component" value="Unassembled WGS sequence"/>
</dbReference>
<gene>
    <name evidence="1" type="ORF">DERF_014257</name>
</gene>
<accession>A0A922HLT3</accession>
<comment type="caution">
    <text evidence="1">The sequence shown here is derived from an EMBL/GenBank/DDBJ whole genome shotgun (WGS) entry which is preliminary data.</text>
</comment>
<sequence length="102" mass="11443">MTTEWHPQSAINHPVNIERKKEKLANSPAKQLKIGLLFLSVVKLLYHLFRSSPLPSASSTKSIPIIYQTINEIIVSTSSFIDTSVHYQYLLQSPSTKHSGPL</sequence>
<protein>
    <submittedName>
        <fullName evidence="1">Uncharacterized protein</fullName>
    </submittedName>
</protein>
<name>A0A922HLT3_DERFA</name>
<reference evidence="1" key="1">
    <citation type="submission" date="2013-05" db="EMBL/GenBank/DDBJ databases">
        <authorList>
            <person name="Yim A.K.Y."/>
            <person name="Chan T.F."/>
            <person name="Ji K.M."/>
            <person name="Liu X.Y."/>
            <person name="Zhou J.W."/>
            <person name="Li R.Q."/>
            <person name="Yang K.Y."/>
            <person name="Li J."/>
            <person name="Li M."/>
            <person name="Law P.T.W."/>
            <person name="Wu Y.L."/>
            <person name="Cai Z.L."/>
            <person name="Qin H."/>
            <person name="Bao Y."/>
            <person name="Leung R.K.K."/>
            <person name="Ng P.K.S."/>
            <person name="Zou J."/>
            <person name="Zhong X.J."/>
            <person name="Ran P.X."/>
            <person name="Zhong N.S."/>
            <person name="Liu Z.G."/>
            <person name="Tsui S.K.W."/>
        </authorList>
    </citation>
    <scope>NUCLEOTIDE SEQUENCE</scope>
    <source>
        <strain evidence="1">Derf</strain>
        <tissue evidence="1">Whole organism</tissue>
    </source>
</reference>
<keyword evidence="2" id="KW-1185">Reference proteome</keyword>
<proteinExistence type="predicted"/>
<evidence type="ECO:0000313" key="1">
    <source>
        <dbReference type="EMBL" id="KAH9493515.1"/>
    </source>
</evidence>
<dbReference type="AlphaFoldDB" id="A0A922HLT3"/>
<reference evidence="1" key="2">
    <citation type="journal article" date="2022" name="Res Sq">
        <title>Comparative Genomics Reveals Insights into the Divergent Evolution of Astigmatic Mites and Household Pest Adaptations.</title>
        <authorList>
            <person name="Xiong Q."/>
            <person name="Wan A.T.-Y."/>
            <person name="Liu X.-Y."/>
            <person name="Fung C.S.-H."/>
            <person name="Xiao X."/>
            <person name="Malainual N."/>
            <person name="Hou J."/>
            <person name="Wang L."/>
            <person name="Wang M."/>
            <person name="Yang K."/>
            <person name="Cui Y."/>
            <person name="Leung E."/>
            <person name="Nong W."/>
            <person name="Shin S.-K."/>
            <person name="Au S."/>
            <person name="Jeong K.Y."/>
            <person name="Chew F.T."/>
            <person name="Hui J."/>
            <person name="Leung T.F."/>
            <person name="Tungtrongchitr A."/>
            <person name="Zhong N."/>
            <person name="Liu Z."/>
            <person name="Tsui S."/>
        </authorList>
    </citation>
    <scope>NUCLEOTIDE SEQUENCE</scope>
    <source>
        <strain evidence="1">Derf</strain>
        <tissue evidence="1">Whole organism</tissue>
    </source>
</reference>
<dbReference type="EMBL" id="ASGP02000008">
    <property type="protein sequence ID" value="KAH9493515.1"/>
    <property type="molecule type" value="Genomic_DNA"/>
</dbReference>
<evidence type="ECO:0000313" key="2">
    <source>
        <dbReference type="Proteomes" id="UP000790347"/>
    </source>
</evidence>